<keyword evidence="2" id="KW-1185">Reference proteome</keyword>
<dbReference type="Proteomes" id="UP000799754">
    <property type="component" value="Unassembled WGS sequence"/>
</dbReference>
<accession>A0ACB6S516</accession>
<name>A0ACB6S516_9PLEO</name>
<proteinExistence type="predicted"/>
<dbReference type="EMBL" id="MU006711">
    <property type="protein sequence ID" value="KAF2629072.1"/>
    <property type="molecule type" value="Genomic_DNA"/>
</dbReference>
<organism evidence="1 2">
    <name type="scientific">Macroventuria anomochaeta</name>
    <dbReference type="NCBI Taxonomy" id="301207"/>
    <lineage>
        <taxon>Eukaryota</taxon>
        <taxon>Fungi</taxon>
        <taxon>Dikarya</taxon>
        <taxon>Ascomycota</taxon>
        <taxon>Pezizomycotina</taxon>
        <taxon>Dothideomycetes</taxon>
        <taxon>Pleosporomycetidae</taxon>
        <taxon>Pleosporales</taxon>
        <taxon>Pleosporineae</taxon>
        <taxon>Didymellaceae</taxon>
        <taxon>Macroventuria</taxon>
    </lineage>
</organism>
<evidence type="ECO:0000313" key="1">
    <source>
        <dbReference type="EMBL" id="KAF2629072.1"/>
    </source>
</evidence>
<comment type="caution">
    <text evidence="1">The sequence shown here is derived from an EMBL/GenBank/DDBJ whole genome shotgun (WGS) entry which is preliminary data.</text>
</comment>
<protein>
    <submittedName>
        <fullName evidence="1">Uncharacterized protein</fullName>
    </submittedName>
</protein>
<reference evidence="1" key="1">
    <citation type="journal article" date="2020" name="Stud. Mycol.">
        <title>101 Dothideomycetes genomes: a test case for predicting lifestyles and emergence of pathogens.</title>
        <authorList>
            <person name="Haridas S."/>
            <person name="Albert R."/>
            <person name="Binder M."/>
            <person name="Bloem J."/>
            <person name="Labutti K."/>
            <person name="Salamov A."/>
            <person name="Andreopoulos B."/>
            <person name="Baker S."/>
            <person name="Barry K."/>
            <person name="Bills G."/>
            <person name="Bluhm B."/>
            <person name="Cannon C."/>
            <person name="Castanera R."/>
            <person name="Culley D."/>
            <person name="Daum C."/>
            <person name="Ezra D."/>
            <person name="Gonzalez J."/>
            <person name="Henrissat B."/>
            <person name="Kuo A."/>
            <person name="Liang C."/>
            <person name="Lipzen A."/>
            <person name="Lutzoni F."/>
            <person name="Magnuson J."/>
            <person name="Mondo S."/>
            <person name="Nolan M."/>
            <person name="Ohm R."/>
            <person name="Pangilinan J."/>
            <person name="Park H.-J."/>
            <person name="Ramirez L."/>
            <person name="Alfaro M."/>
            <person name="Sun H."/>
            <person name="Tritt A."/>
            <person name="Yoshinaga Y."/>
            <person name="Zwiers L.-H."/>
            <person name="Turgeon B."/>
            <person name="Goodwin S."/>
            <person name="Spatafora J."/>
            <person name="Crous P."/>
            <person name="Grigoriev I."/>
        </authorList>
    </citation>
    <scope>NUCLEOTIDE SEQUENCE</scope>
    <source>
        <strain evidence="1">CBS 525.71</strain>
    </source>
</reference>
<gene>
    <name evidence="1" type="ORF">BU25DRAFT_26384</name>
</gene>
<evidence type="ECO:0000313" key="2">
    <source>
        <dbReference type="Proteomes" id="UP000799754"/>
    </source>
</evidence>
<sequence>MMLVMEGTTHASSGPVARKMLAAAPLSLTRFISVNFTTMPLEQMDESLLLNTVVIFYELSTTDLSSPPKVMDPSRGWPAHPAPQ</sequence>